<evidence type="ECO:0000256" key="1">
    <source>
        <dbReference type="ARBA" id="ARBA00023125"/>
    </source>
</evidence>
<keyword evidence="1 2" id="KW-0238">DNA-binding</keyword>
<dbReference type="RefSeq" id="WP_021362564.1">
    <property type="nucleotide sequence ID" value="NZ_BBYB01000071.1"/>
</dbReference>
<dbReference type="PANTHER" id="PTHR43479:SF11">
    <property type="entry name" value="ACREF_ENVCD OPERON REPRESSOR-RELATED"/>
    <property type="match status" value="1"/>
</dbReference>
<gene>
    <name evidence="5" type="ORF">BN1096_620018</name>
    <name evidence="4" type="ORF">BN1097_250018</name>
</gene>
<feature type="DNA-binding region" description="H-T-H motif" evidence="2">
    <location>
        <begin position="35"/>
        <end position="54"/>
    </location>
</feature>
<dbReference type="Pfam" id="PF00440">
    <property type="entry name" value="TetR_N"/>
    <property type="match status" value="1"/>
</dbReference>
<organism evidence="4">
    <name type="scientific">Clostridioides difficile</name>
    <name type="common">Peptoclostridium difficile</name>
    <dbReference type="NCBI Taxonomy" id="1496"/>
    <lineage>
        <taxon>Bacteria</taxon>
        <taxon>Bacillati</taxon>
        <taxon>Bacillota</taxon>
        <taxon>Clostridia</taxon>
        <taxon>Peptostreptococcales</taxon>
        <taxon>Peptostreptococcaceae</taxon>
        <taxon>Clostridioides</taxon>
    </lineage>
</organism>
<name>A0A031WHP6_CLODI</name>
<dbReference type="InterPro" id="IPR009057">
    <property type="entry name" value="Homeodomain-like_sf"/>
</dbReference>
<dbReference type="InterPro" id="IPR050624">
    <property type="entry name" value="HTH-type_Tx_Regulator"/>
</dbReference>
<dbReference type="Gene3D" id="1.10.10.60">
    <property type="entry name" value="Homeodomain-like"/>
    <property type="match status" value="1"/>
</dbReference>
<evidence type="ECO:0000256" key="2">
    <source>
        <dbReference type="PROSITE-ProRule" id="PRU00335"/>
    </source>
</evidence>
<dbReference type="EMBL" id="LK932360">
    <property type="protein sequence ID" value="CDS84047.1"/>
    <property type="molecule type" value="Genomic_DNA"/>
</dbReference>
<dbReference type="EMBL" id="LK932516">
    <property type="protein sequence ID" value="CDS87401.1"/>
    <property type="molecule type" value="Genomic_DNA"/>
</dbReference>
<proteinExistence type="predicted"/>
<accession>A0A031WHP6</accession>
<dbReference type="InterPro" id="IPR001647">
    <property type="entry name" value="HTH_TetR"/>
</dbReference>
<dbReference type="SUPFAM" id="SSF46689">
    <property type="entry name" value="Homeodomain-like"/>
    <property type="match status" value="1"/>
</dbReference>
<dbReference type="PANTHER" id="PTHR43479">
    <property type="entry name" value="ACREF/ENVCD OPERON REPRESSOR-RELATED"/>
    <property type="match status" value="1"/>
</dbReference>
<evidence type="ECO:0000313" key="4">
    <source>
        <dbReference type="EMBL" id="CDS84047.1"/>
    </source>
</evidence>
<dbReference type="PRINTS" id="PR00455">
    <property type="entry name" value="HTHTETR"/>
</dbReference>
<dbReference type="AlphaFoldDB" id="A0A031WHP6"/>
<protein>
    <submittedName>
        <fullName evidence="4">Transcriptional regulator, TetR family</fullName>
    </submittedName>
</protein>
<dbReference type="Gene3D" id="1.10.357.10">
    <property type="entry name" value="Tetracycline Repressor, domain 2"/>
    <property type="match status" value="1"/>
</dbReference>
<evidence type="ECO:0000259" key="3">
    <source>
        <dbReference type="PROSITE" id="PS50977"/>
    </source>
</evidence>
<reference evidence="4" key="1">
    <citation type="submission" date="2014-07" db="EMBL/GenBank/DDBJ databases">
        <authorList>
            <person name="Monot Marc"/>
        </authorList>
    </citation>
    <scope>NUCLEOTIDE SEQUENCE</scope>
    <source>
        <strain evidence="4">7032994</strain>
    </source>
</reference>
<feature type="domain" description="HTH tetR-type" evidence="3">
    <location>
        <begin position="12"/>
        <end position="72"/>
    </location>
</feature>
<dbReference type="GO" id="GO:0003677">
    <property type="term" value="F:DNA binding"/>
    <property type="evidence" value="ECO:0007669"/>
    <property type="project" value="UniProtKB-UniRule"/>
</dbReference>
<dbReference type="PROSITE" id="PS50977">
    <property type="entry name" value="HTH_TETR_2"/>
    <property type="match status" value="1"/>
</dbReference>
<sequence length="209" mass="23972">MSIKERRKNEKEEMKKKIMDASIEIINQHGYENLSIRKIATKIEYSPTTIYLYYKDKAEIISDMTNKLYNTVESNAIDIMNNCSSLPIDKQIIEIMTSFIKTLSSEPEMAKAIMHSRMNIIFASENTNNTPSNNGIKMLDKFLSIGIEQGIFKKNIDKSSWMLISALLGFVLCVVENKLYSLHNFSQLIENFLDILVGGLYNENSQQGY</sequence>
<evidence type="ECO:0000313" key="5">
    <source>
        <dbReference type="EMBL" id="CDS87401.1"/>
    </source>
</evidence>